<dbReference type="EMBL" id="OZ075116">
    <property type="protein sequence ID" value="CAL5074963.1"/>
    <property type="molecule type" value="Genomic_DNA"/>
</dbReference>
<evidence type="ECO:0000313" key="2">
    <source>
        <dbReference type="EMBL" id="CAL5074963.1"/>
    </source>
</evidence>
<feature type="compositionally biased region" description="Low complexity" evidence="1">
    <location>
        <begin position="109"/>
        <end position="120"/>
    </location>
</feature>
<dbReference type="Proteomes" id="UP001497457">
    <property type="component" value="Chromosome 6rd"/>
</dbReference>
<organism evidence="2 3">
    <name type="scientific">Urochloa decumbens</name>
    <dbReference type="NCBI Taxonomy" id="240449"/>
    <lineage>
        <taxon>Eukaryota</taxon>
        <taxon>Viridiplantae</taxon>
        <taxon>Streptophyta</taxon>
        <taxon>Embryophyta</taxon>
        <taxon>Tracheophyta</taxon>
        <taxon>Spermatophyta</taxon>
        <taxon>Magnoliopsida</taxon>
        <taxon>Liliopsida</taxon>
        <taxon>Poales</taxon>
        <taxon>Poaceae</taxon>
        <taxon>PACMAD clade</taxon>
        <taxon>Panicoideae</taxon>
        <taxon>Panicodae</taxon>
        <taxon>Paniceae</taxon>
        <taxon>Melinidinae</taxon>
        <taxon>Urochloa</taxon>
    </lineage>
</organism>
<evidence type="ECO:0000256" key="1">
    <source>
        <dbReference type="SAM" id="MobiDB-lite"/>
    </source>
</evidence>
<feature type="compositionally biased region" description="Low complexity" evidence="1">
    <location>
        <begin position="83"/>
        <end position="93"/>
    </location>
</feature>
<gene>
    <name evidence="2" type="ORF">URODEC1_LOCUS105471</name>
</gene>
<feature type="region of interest" description="Disordered" evidence="1">
    <location>
        <begin position="28"/>
        <end position="183"/>
    </location>
</feature>
<feature type="compositionally biased region" description="Pro residues" evidence="1">
    <location>
        <begin position="68"/>
        <end position="82"/>
    </location>
</feature>
<keyword evidence="3" id="KW-1185">Reference proteome</keyword>
<reference evidence="3" key="1">
    <citation type="submission" date="2024-06" db="EMBL/GenBank/DDBJ databases">
        <authorList>
            <person name="Ryan C."/>
        </authorList>
    </citation>
    <scope>NUCLEOTIDE SEQUENCE [LARGE SCALE GENOMIC DNA]</scope>
</reference>
<protein>
    <submittedName>
        <fullName evidence="2">Uncharacterized protein</fullName>
    </submittedName>
</protein>
<feature type="compositionally biased region" description="Polar residues" evidence="1">
    <location>
        <begin position="134"/>
        <end position="148"/>
    </location>
</feature>
<evidence type="ECO:0000313" key="3">
    <source>
        <dbReference type="Proteomes" id="UP001497457"/>
    </source>
</evidence>
<name>A0ABC9FGB2_9POAL</name>
<feature type="compositionally biased region" description="Basic and acidic residues" evidence="1">
    <location>
        <begin position="29"/>
        <end position="40"/>
    </location>
</feature>
<reference evidence="2 3" key="2">
    <citation type="submission" date="2024-10" db="EMBL/GenBank/DDBJ databases">
        <authorList>
            <person name="Ryan C."/>
        </authorList>
    </citation>
    <scope>NUCLEOTIDE SEQUENCE [LARGE SCALE GENOMIC DNA]</scope>
</reference>
<sequence length="226" mass="24614">MSSACPSFILSCSNISCSIWFCCGGDGAGSKKEPEQDAEKQYQPAHAQLTPPPREVITVPDHLKPPSGQKPPELPPPPPPAAAPAVPQDTVPPRQVPSTETHYPPPTPTQQQTWPQTLLPPSVPAPTKVHDSWPPSTQMIRSGVQSMTMMHKPPPQAPWPARQPSKTTYQAPPPEQQHLVPPHLPFNSYQAAALPQALPPGPLLDSTPFMEYCSQEHPEYFVQGSY</sequence>
<proteinExistence type="predicted"/>
<dbReference type="AlphaFoldDB" id="A0ABC9FGB2"/>
<accession>A0ABC9FGB2</accession>